<keyword evidence="6 7" id="KW-0030">Aminoacyl-tRNA synthetase</keyword>
<dbReference type="NCBIfam" id="TIGR00464">
    <property type="entry name" value="gltX_bact"/>
    <property type="match status" value="1"/>
</dbReference>
<evidence type="ECO:0000259" key="9">
    <source>
        <dbReference type="Pfam" id="PF19269"/>
    </source>
</evidence>
<dbReference type="InterPro" id="IPR014729">
    <property type="entry name" value="Rossmann-like_a/b/a_fold"/>
</dbReference>
<dbReference type="GO" id="GO:0006424">
    <property type="term" value="P:glutamyl-tRNA aminoacylation"/>
    <property type="evidence" value="ECO:0007669"/>
    <property type="project" value="UniProtKB-UniRule"/>
</dbReference>
<dbReference type="Gene3D" id="3.40.50.620">
    <property type="entry name" value="HUPs"/>
    <property type="match status" value="1"/>
</dbReference>
<reference evidence="10" key="1">
    <citation type="submission" date="2020-10" db="EMBL/GenBank/DDBJ databases">
        <authorList>
            <person name="Gilroy R."/>
        </authorList>
    </citation>
    <scope>NUCLEOTIDE SEQUENCE</scope>
    <source>
        <strain evidence="10">23406</strain>
    </source>
</reference>
<dbReference type="GO" id="GO:0004818">
    <property type="term" value="F:glutamate-tRNA ligase activity"/>
    <property type="evidence" value="ECO:0007669"/>
    <property type="project" value="UniProtKB-UniRule"/>
</dbReference>
<keyword evidence="3 7" id="KW-0547">Nucleotide-binding</keyword>
<organism evidence="10 11">
    <name type="scientific">Candidatus Stercoripulliclostridium merdipullorum</name>
    <dbReference type="NCBI Taxonomy" id="2840952"/>
    <lineage>
        <taxon>Bacteria</taxon>
        <taxon>Bacillati</taxon>
        <taxon>Bacillota</taxon>
        <taxon>Clostridia</taxon>
        <taxon>Eubacteriales</taxon>
        <taxon>Candidatus Stercoripulliclostridium</taxon>
    </lineage>
</organism>
<dbReference type="InterPro" id="IPR033910">
    <property type="entry name" value="GluRS_core"/>
</dbReference>
<sequence>MIVRTRFAPSPTGFMHIGNLRTALYAYLFAKKHGGQFILRIEDTDRERMVEGAVDLVYRTLETAGIVADESPAKGGDCGPYIQSERKAIYKEYAEKLVALGGAYYCFCDKERLESLTDENGNRKYDKHCLSLSPEEVKARLDRGEPYVIRQNIPASGKTSYEDMVYGTIEVDCADLEDNILLKSDGMPTYNFANVVDDHLMGITHVIRGTEYLSSTPKYNLIYKSFGWETPAYMHLPPIMKDAQRKLSKRYGDANFEDFIAKGYLPEAIVNYIALLGWSPKDNTEKMTLAELTERFDVEGLSKSGSIFDENKMKWLNAQYIKELPYERFSALAKPYFDRSVIAGKYDYDKFGVLLQSRVEILSEIPDKVAFIEQFGRYDTALFFHKKLKTDLAVSEVALNGAIETLEGLCDPTAEEIHDALIAKAEEKGLKKGQILWPVRVAVTGQESTPGGAVEMIDILGKEESLRRMRFSLDLIAAAENA</sequence>
<dbReference type="EC" id="6.1.1.17" evidence="7"/>
<dbReference type="InterPro" id="IPR004527">
    <property type="entry name" value="Glu-tRNA-ligase_bac/mito"/>
</dbReference>
<dbReference type="InterPro" id="IPR045462">
    <property type="entry name" value="aa-tRNA-synth_I_cd-bd"/>
</dbReference>
<dbReference type="PANTHER" id="PTHR43311">
    <property type="entry name" value="GLUTAMATE--TRNA LIGASE"/>
    <property type="match status" value="1"/>
</dbReference>
<comment type="similarity">
    <text evidence="1 7">Belongs to the class-I aminoacyl-tRNA synthetase family. Glutamate--tRNA ligase type 1 subfamily.</text>
</comment>
<comment type="function">
    <text evidence="7">Catalyzes the attachment of glutamate to tRNA(Glu) in a two-step reaction: glutamate is first activated by ATP to form Glu-AMP and then transferred to the acceptor end of tRNA(Glu).</text>
</comment>
<feature type="domain" description="Aminoacyl-tRNA synthetase class I anticodon-binding" evidence="9">
    <location>
        <begin position="329"/>
        <end position="471"/>
    </location>
</feature>
<dbReference type="InterPro" id="IPR049940">
    <property type="entry name" value="GluQ/Sye"/>
</dbReference>
<comment type="subunit">
    <text evidence="7">Monomer.</text>
</comment>
<keyword evidence="5 7" id="KW-0648">Protein biosynthesis</keyword>
<dbReference type="PRINTS" id="PR00987">
    <property type="entry name" value="TRNASYNTHGLU"/>
</dbReference>
<evidence type="ECO:0000256" key="3">
    <source>
        <dbReference type="ARBA" id="ARBA00022741"/>
    </source>
</evidence>
<dbReference type="AlphaFoldDB" id="A0A9D1SX63"/>
<dbReference type="Proteomes" id="UP000886891">
    <property type="component" value="Unassembled WGS sequence"/>
</dbReference>
<dbReference type="FunFam" id="3.40.50.620:FF:000045">
    <property type="entry name" value="Glutamate--tRNA ligase, mitochondrial"/>
    <property type="match status" value="1"/>
</dbReference>
<feature type="short sequence motif" description="'HIGH' region" evidence="7">
    <location>
        <begin position="9"/>
        <end position="19"/>
    </location>
</feature>
<comment type="caution">
    <text evidence="10">The sequence shown here is derived from an EMBL/GenBank/DDBJ whole genome shotgun (WGS) entry which is preliminary data.</text>
</comment>
<dbReference type="Gene3D" id="1.10.10.350">
    <property type="match status" value="1"/>
</dbReference>
<dbReference type="InterPro" id="IPR020751">
    <property type="entry name" value="aa-tRNA-synth_I_codon-bd_sub2"/>
</dbReference>
<evidence type="ECO:0000313" key="10">
    <source>
        <dbReference type="EMBL" id="HIU99501.1"/>
    </source>
</evidence>
<dbReference type="PROSITE" id="PS00178">
    <property type="entry name" value="AA_TRNA_LIGASE_I"/>
    <property type="match status" value="1"/>
</dbReference>
<evidence type="ECO:0000256" key="4">
    <source>
        <dbReference type="ARBA" id="ARBA00022840"/>
    </source>
</evidence>
<protein>
    <recommendedName>
        <fullName evidence="7">Glutamate--tRNA ligase</fullName>
        <ecNumber evidence="7">6.1.1.17</ecNumber>
    </recommendedName>
    <alternativeName>
        <fullName evidence="7">Glutamyl-tRNA synthetase</fullName>
        <shortName evidence="7">GluRS</shortName>
    </alternativeName>
</protein>
<comment type="caution">
    <text evidence="7">Lacks conserved residue(s) required for the propagation of feature annotation.</text>
</comment>
<dbReference type="CDD" id="cd00808">
    <property type="entry name" value="GluRS_core"/>
    <property type="match status" value="1"/>
</dbReference>
<evidence type="ECO:0000259" key="8">
    <source>
        <dbReference type="Pfam" id="PF00749"/>
    </source>
</evidence>
<proteinExistence type="inferred from homology"/>
<dbReference type="InterPro" id="IPR000924">
    <property type="entry name" value="Glu/Gln-tRNA-synth"/>
</dbReference>
<evidence type="ECO:0000256" key="5">
    <source>
        <dbReference type="ARBA" id="ARBA00022917"/>
    </source>
</evidence>
<dbReference type="InterPro" id="IPR008925">
    <property type="entry name" value="aa_tRNA-synth_I_cd-bd_sf"/>
</dbReference>
<dbReference type="GO" id="GO:0000049">
    <property type="term" value="F:tRNA binding"/>
    <property type="evidence" value="ECO:0007669"/>
    <property type="project" value="InterPro"/>
</dbReference>
<dbReference type="HAMAP" id="MF_00022">
    <property type="entry name" value="Glu_tRNA_synth_type1"/>
    <property type="match status" value="1"/>
</dbReference>
<reference evidence="10" key="2">
    <citation type="journal article" date="2021" name="PeerJ">
        <title>Extensive microbial diversity within the chicken gut microbiome revealed by metagenomics and culture.</title>
        <authorList>
            <person name="Gilroy R."/>
            <person name="Ravi A."/>
            <person name="Getino M."/>
            <person name="Pursley I."/>
            <person name="Horton D.L."/>
            <person name="Alikhan N.F."/>
            <person name="Baker D."/>
            <person name="Gharbi K."/>
            <person name="Hall N."/>
            <person name="Watson M."/>
            <person name="Adriaenssens E.M."/>
            <person name="Foster-Nyarko E."/>
            <person name="Jarju S."/>
            <person name="Secka A."/>
            <person name="Antonio M."/>
            <person name="Oren A."/>
            <person name="Chaudhuri R.R."/>
            <person name="La Ragione R."/>
            <person name="Hildebrand F."/>
            <person name="Pallen M.J."/>
        </authorList>
    </citation>
    <scope>NUCLEOTIDE SEQUENCE</scope>
    <source>
        <strain evidence="10">23406</strain>
    </source>
</reference>
<feature type="short sequence motif" description="'KMSKS' region" evidence="7">
    <location>
        <begin position="246"/>
        <end position="250"/>
    </location>
</feature>
<feature type="binding site" evidence="7">
    <location>
        <position position="249"/>
    </location>
    <ligand>
        <name>ATP</name>
        <dbReference type="ChEBI" id="CHEBI:30616"/>
    </ligand>
</feature>
<feature type="domain" description="Glutamyl/glutaminyl-tRNA synthetase class Ib catalytic" evidence="8">
    <location>
        <begin position="3"/>
        <end position="315"/>
    </location>
</feature>
<dbReference type="InterPro" id="IPR020058">
    <property type="entry name" value="Glu/Gln-tRNA-synth_Ib_cat-dom"/>
</dbReference>
<gene>
    <name evidence="7" type="primary">gltX</name>
    <name evidence="10" type="ORF">IAB14_00110</name>
</gene>
<dbReference type="Pfam" id="PF19269">
    <property type="entry name" value="Anticodon_2"/>
    <property type="match status" value="1"/>
</dbReference>
<dbReference type="GO" id="GO:0005524">
    <property type="term" value="F:ATP binding"/>
    <property type="evidence" value="ECO:0007669"/>
    <property type="project" value="UniProtKB-UniRule"/>
</dbReference>
<comment type="subcellular location">
    <subcellularLocation>
        <location evidence="7">Cytoplasm</location>
    </subcellularLocation>
</comment>
<dbReference type="EMBL" id="DVOH01000002">
    <property type="protein sequence ID" value="HIU99501.1"/>
    <property type="molecule type" value="Genomic_DNA"/>
</dbReference>
<name>A0A9D1SX63_9FIRM</name>
<dbReference type="GO" id="GO:0005737">
    <property type="term" value="C:cytoplasm"/>
    <property type="evidence" value="ECO:0007669"/>
    <property type="project" value="UniProtKB-SubCell"/>
</dbReference>
<evidence type="ECO:0000313" key="11">
    <source>
        <dbReference type="Proteomes" id="UP000886891"/>
    </source>
</evidence>
<keyword evidence="7" id="KW-0963">Cytoplasm</keyword>
<comment type="catalytic activity">
    <reaction evidence="7">
        <text>tRNA(Glu) + L-glutamate + ATP = L-glutamyl-tRNA(Glu) + AMP + diphosphate</text>
        <dbReference type="Rhea" id="RHEA:23540"/>
        <dbReference type="Rhea" id="RHEA-COMP:9663"/>
        <dbReference type="Rhea" id="RHEA-COMP:9680"/>
        <dbReference type="ChEBI" id="CHEBI:29985"/>
        <dbReference type="ChEBI" id="CHEBI:30616"/>
        <dbReference type="ChEBI" id="CHEBI:33019"/>
        <dbReference type="ChEBI" id="CHEBI:78442"/>
        <dbReference type="ChEBI" id="CHEBI:78520"/>
        <dbReference type="ChEBI" id="CHEBI:456215"/>
        <dbReference type="EC" id="6.1.1.17"/>
    </reaction>
</comment>
<dbReference type="GO" id="GO:0008270">
    <property type="term" value="F:zinc ion binding"/>
    <property type="evidence" value="ECO:0007669"/>
    <property type="project" value="InterPro"/>
</dbReference>
<dbReference type="InterPro" id="IPR001412">
    <property type="entry name" value="aa-tRNA-synth_I_CS"/>
</dbReference>
<dbReference type="PANTHER" id="PTHR43311:SF2">
    <property type="entry name" value="GLUTAMATE--TRNA LIGASE, MITOCHONDRIAL-RELATED"/>
    <property type="match status" value="1"/>
</dbReference>
<evidence type="ECO:0000256" key="1">
    <source>
        <dbReference type="ARBA" id="ARBA00007894"/>
    </source>
</evidence>
<dbReference type="SUPFAM" id="SSF52374">
    <property type="entry name" value="Nucleotidylyl transferase"/>
    <property type="match status" value="1"/>
</dbReference>
<evidence type="ECO:0000256" key="2">
    <source>
        <dbReference type="ARBA" id="ARBA00022598"/>
    </source>
</evidence>
<evidence type="ECO:0000256" key="6">
    <source>
        <dbReference type="ARBA" id="ARBA00023146"/>
    </source>
</evidence>
<keyword evidence="2 7" id="KW-0436">Ligase</keyword>
<dbReference type="Pfam" id="PF00749">
    <property type="entry name" value="tRNA-synt_1c"/>
    <property type="match status" value="1"/>
</dbReference>
<accession>A0A9D1SX63</accession>
<dbReference type="SUPFAM" id="SSF48163">
    <property type="entry name" value="An anticodon-binding domain of class I aminoacyl-tRNA synthetases"/>
    <property type="match status" value="1"/>
</dbReference>
<evidence type="ECO:0000256" key="7">
    <source>
        <dbReference type="HAMAP-Rule" id="MF_00022"/>
    </source>
</evidence>
<keyword evidence="4 7" id="KW-0067">ATP-binding</keyword>